<name>A0A229S9I3_AMYAL</name>
<dbReference type="EMBL" id="NMQU01000003">
    <property type="protein sequence ID" value="OXM55587.1"/>
    <property type="molecule type" value="Genomic_DNA"/>
</dbReference>
<gene>
    <name evidence="2" type="ORF">CFP75_00560</name>
</gene>
<evidence type="ECO:0000313" key="2">
    <source>
        <dbReference type="EMBL" id="OXM55587.1"/>
    </source>
</evidence>
<evidence type="ECO:0000313" key="3">
    <source>
        <dbReference type="Proteomes" id="UP000215563"/>
    </source>
</evidence>
<organism evidence="2 3">
    <name type="scientific">Amycolatopsis alba DSM 44262</name>
    <dbReference type="NCBI Taxonomy" id="1125972"/>
    <lineage>
        <taxon>Bacteria</taxon>
        <taxon>Bacillati</taxon>
        <taxon>Actinomycetota</taxon>
        <taxon>Actinomycetes</taxon>
        <taxon>Pseudonocardiales</taxon>
        <taxon>Pseudonocardiaceae</taxon>
        <taxon>Amycolatopsis</taxon>
    </lineage>
</organism>
<protein>
    <submittedName>
        <fullName evidence="2">Uncharacterized protein</fullName>
    </submittedName>
</protein>
<dbReference type="Proteomes" id="UP000215563">
    <property type="component" value="Unassembled WGS sequence"/>
</dbReference>
<sequence length="66" mass="7230">MYAVAAPNRTVVPVSRQIRRSQTFICSRVGATSAPNGSSINSTPWPVQQRAAQREPLAPPRHENAF</sequence>
<feature type="compositionally biased region" description="Polar residues" evidence="1">
    <location>
        <begin position="33"/>
        <end position="46"/>
    </location>
</feature>
<comment type="caution">
    <text evidence="2">The sequence shown here is derived from an EMBL/GenBank/DDBJ whole genome shotgun (WGS) entry which is preliminary data.</text>
</comment>
<dbReference type="AlphaFoldDB" id="A0A229S9I3"/>
<keyword evidence="3" id="KW-1185">Reference proteome</keyword>
<proteinExistence type="predicted"/>
<reference evidence="2 3" key="1">
    <citation type="submission" date="2017-07" db="EMBL/GenBank/DDBJ databases">
        <title>Amycolatopsis alba DSM 44262 Genome sequencing and assembly.</title>
        <authorList>
            <person name="Kaur N."/>
            <person name="Mayilraj S."/>
        </authorList>
    </citation>
    <scope>NUCLEOTIDE SEQUENCE [LARGE SCALE GENOMIC DNA]</scope>
    <source>
        <strain evidence="2 3">DSM 44262</strain>
    </source>
</reference>
<feature type="region of interest" description="Disordered" evidence="1">
    <location>
        <begin position="30"/>
        <end position="66"/>
    </location>
</feature>
<evidence type="ECO:0000256" key="1">
    <source>
        <dbReference type="SAM" id="MobiDB-lite"/>
    </source>
</evidence>
<accession>A0A229S9I3</accession>